<feature type="domain" description="NADPH-dependent FMN reductase-like" evidence="3">
    <location>
        <begin position="5"/>
        <end position="150"/>
    </location>
</feature>
<evidence type="ECO:0000313" key="4">
    <source>
        <dbReference type="EMBL" id="ATF92278.1"/>
    </source>
</evidence>
<dbReference type="GO" id="GO:0016491">
    <property type="term" value="F:oxidoreductase activity"/>
    <property type="evidence" value="ECO:0007669"/>
    <property type="project" value="InterPro"/>
</dbReference>
<name>A0A291DXH0_9ENTR</name>
<evidence type="ECO:0000313" key="5">
    <source>
        <dbReference type="Proteomes" id="UP000217979"/>
    </source>
</evidence>
<dbReference type="Gene3D" id="3.40.50.360">
    <property type="match status" value="1"/>
</dbReference>
<dbReference type="SUPFAM" id="SSF52218">
    <property type="entry name" value="Flavoproteins"/>
    <property type="match status" value="1"/>
</dbReference>
<dbReference type="InterPro" id="IPR005025">
    <property type="entry name" value="FMN_Rdtase-like_dom"/>
</dbReference>
<dbReference type="EMBL" id="CP023525">
    <property type="protein sequence ID" value="ATF92278.1"/>
    <property type="molecule type" value="Genomic_DNA"/>
</dbReference>
<evidence type="ECO:0000259" key="3">
    <source>
        <dbReference type="Pfam" id="PF03358"/>
    </source>
</evidence>
<gene>
    <name evidence="4" type="ORF">CO704_09365</name>
</gene>
<dbReference type="PANTHER" id="PTHR30543:SF21">
    <property type="entry name" value="NAD(P)H-DEPENDENT FMN REDUCTASE LOT6"/>
    <property type="match status" value="1"/>
</dbReference>
<dbReference type="GO" id="GO:0005829">
    <property type="term" value="C:cytosol"/>
    <property type="evidence" value="ECO:0007669"/>
    <property type="project" value="TreeGrafter"/>
</dbReference>
<evidence type="ECO:0000256" key="2">
    <source>
        <dbReference type="ARBA" id="ARBA00022643"/>
    </source>
</evidence>
<comment type="cofactor">
    <cofactor evidence="1">
        <name>FMN</name>
        <dbReference type="ChEBI" id="CHEBI:58210"/>
    </cofactor>
</comment>
<dbReference type="GO" id="GO:0010181">
    <property type="term" value="F:FMN binding"/>
    <property type="evidence" value="ECO:0007669"/>
    <property type="project" value="TreeGrafter"/>
</dbReference>
<sequence length="186" mass="20422">MKTLRFVGIAGSLRMDSASRALLNSIREMLPEQSHFSVLDIGALEHYCQDLEKTELPEPVVSARQLVAEADAVIITVPEYNHGMPGVLKNALDWLSRPVRASCMLGKYVFFVSQSTGALGGVRAQYQLRETLASMLCNMVPLPELAVSFVNQKLENGRLIDSATAASIRTQLAVFIKAVEQNSTNR</sequence>
<dbReference type="PANTHER" id="PTHR30543">
    <property type="entry name" value="CHROMATE REDUCTASE"/>
    <property type="match status" value="1"/>
</dbReference>
<proteinExistence type="predicted"/>
<protein>
    <submittedName>
        <fullName evidence="4">NAD(P)H-dependent oxidoreductase</fullName>
    </submittedName>
</protein>
<dbReference type="InterPro" id="IPR050712">
    <property type="entry name" value="NAD(P)H-dep_reductase"/>
</dbReference>
<accession>A0A291DXH0</accession>
<keyword evidence="2" id="KW-0285">Flavoprotein</keyword>
<keyword evidence="2" id="KW-0288">FMN</keyword>
<dbReference type="InterPro" id="IPR029039">
    <property type="entry name" value="Flavoprotein-like_sf"/>
</dbReference>
<organism evidence="4 5">
    <name type="scientific">Cedecea neteri</name>
    <dbReference type="NCBI Taxonomy" id="158822"/>
    <lineage>
        <taxon>Bacteria</taxon>
        <taxon>Pseudomonadati</taxon>
        <taxon>Pseudomonadota</taxon>
        <taxon>Gammaproteobacteria</taxon>
        <taxon>Enterobacterales</taxon>
        <taxon>Enterobacteriaceae</taxon>
        <taxon>Cedecea</taxon>
    </lineage>
</organism>
<dbReference type="AlphaFoldDB" id="A0A291DXH0"/>
<reference evidence="4 5" key="1">
    <citation type="submission" date="2017-09" db="EMBL/GenBank/DDBJ databases">
        <title>FDA dAtabase for Regulatory Grade micrObial Sequences (FDA-ARGOS): Supporting development and validation of Infectious Disease Dx tests.</title>
        <authorList>
            <person name="Minogue T."/>
            <person name="Wolcott M."/>
            <person name="Wasieloski L."/>
            <person name="Aguilar W."/>
            <person name="Moore D."/>
            <person name="Tallon L."/>
            <person name="Sadzewicz L."/>
            <person name="Ott S."/>
            <person name="Zhao X."/>
            <person name="Nagaraj S."/>
            <person name="Vavikolanu K."/>
            <person name="Aluvathingal J."/>
            <person name="Nadendla S."/>
            <person name="Sichtig H."/>
        </authorList>
    </citation>
    <scope>NUCLEOTIDE SEQUENCE [LARGE SCALE GENOMIC DNA]</scope>
    <source>
        <strain evidence="4 5">FDAARGOS_392</strain>
    </source>
</reference>
<dbReference type="RefSeq" id="WP_061272348.1">
    <property type="nucleotide sequence ID" value="NZ_CP023525.1"/>
</dbReference>
<evidence type="ECO:0000256" key="1">
    <source>
        <dbReference type="ARBA" id="ARBA00001917"/>
    </source>
</evidence>
<dbReference type="Pfam" id="PF03358">
    <property type="entry name" value="FMN_red"/>
    <property type="match status" value="1"/>
</dbReference>
<dbReference type="Proteomes" id="UP000217979">
    <property type="component" value="Chromosome"/>
</dbReference>